<dbReference type="AlphaFoldDB" id="A0A075UQW5"/>
<dbReference type="Proteomes" id="UP000028492">
    <property type="component" value="Chromosome"/>
</dbReference>
<accession>A0A075UQW5</accession>
<proteinExistence type="predicted"/>
<evidence type="ECO:0000313" key="2">
    <source>
        <dbReference type="Proteomes" id="UP000028492"/>
    </source>
</evidence>
<organism evidence="1 2">
    <name type="scientific">Amycolatopsis japonica</name>
    <dbReference type="NCBI Taxonomy" id="208439"/>
    <lineage>
        <taxon>Bacteria</taxon>
        <taxon>Bacillati</taxon>
        <taxon>Actinomycetota</taxon>
        <taxon>Actinomycetes</taxon>
        <taxon>Pseudonocardiales</taxon>
        <taxon>Pseudonocardiaceae</taxon>
        <taxon>Amycolatopsis</taxon>
        <taxon>Amycolatopsis japonica group</taxon>
    </lineage>
</organism>
<dbReference type="EMBL" id="CP008953">
    <property type="protein sequence ID" value="AIG75383.1"/>
    <property type="molecule type" value="Genomic_DNA"/>
</dbReference>
<reference evidence="1 2" key="1">
    <citation type="journal article" date="2014" name="J. Biotechnol.">
        <title>Complete genome sequence of the actinobacterium Amycolatopsis japonica MG417-CF17(T) (=DSM 44213T) producing (S,S)-N,N'-ethylenediaminedisuccinic acid.</title>
        <authorList>
            <person name="Stegmann E."/>
            <person name="Albersmeier A."/>
            <person name="Spohn M."/>
            <person name="Gert H."/>
            <person name="Weber T."/>
            <person name="Wohlleben W."/>
            <person name="Kalinowski J."/>
            <person name="Ruckert C."/>
        </authorList>
    </citation>
    <scope>NUCLEOTIDE SEQUENCE [LARGE SCALE GENOMIC DNA]</scope>
    <source>
        <strain evidence="2">MG417-CF17 (DSM 44213)</strain>
    </source>
</reference>
<evidence type="ECO:0000313" key="1">
    <source>
        <dbReference type="EMBL" id="AIG75383.1"/>
    </source>
</evidence>
<dbReference type="KEGG" id="aja:AJAP_12505"/>
<dbReference type="HOGENOM" id="CLU_1277012_0_0_11"/>
<gene>
    <name evidence="1" type="ORF">AJAP_12505</name>
</gene>
<sequence>MHEGALVPTDTATGMDRRAFGEFVGPRGELASYAFGWTTGADPHAARLSIGIGAGNPGGGTFHAVIFQHEDGHAFSLTGDPFERVPQGGPDLTADEARAHEDLPFVWAVADEVMRRDRRAWWMRHWLLGTLCLQTLEVFDRREPILLVRHDADDGMWQLIGASDADGGTGKVGHLHHAIDEDPTLIDVLDLPAGGSATRTGAGSPWTGRA</sequence>
<name>A0A075UQW5_9PSEU</name>
<protein>
    <submittedName>
        <fullName evidence="1">Uncharacterized protein</fullName>
    </submittedName>
</protein>
<keyword evidence="2" id="KW-1185">Reference proteome</keyword>
<dbReference type="eggNOG" id="ENOG5033QZQ">
    <property type="taxonomic scope" value="Bacteria"/>
</dbReference>